<dbReference type="EMBL" id="SRLO01000354">
    <property type="protein sequence ID" value="TNN59532.1"/>
    <property type="molecule type" value="Genomic_DNA"/>
</dbReference>
<proteinExistence type="predicted"/>
<evidence type="ECO:0000313" key="2">
    <source>
        <dbReference type="Proteomes" id="UP000314294"/>
    </source>
</evidence>
<name>A0A4Z2H3S5_9TELE</name>
<evidence type="ECO:0000313" key="1">
    <source>
        <dbReference type="EMBL" id="TNN59532.1"/>
    </source>
</evidence>
<reference evidence="1 2" key="1">
    <citation type="submission" date="2019-03" db="EMBL/GenBank/DDBJ databases">
        <title>First draft genome of Liparis tanakae, snailfish: a comprehensive survey of snailfish specific genes.</title>
        <authorList>
            <person name="Kim W."/>
            <person name="Song I."/>
            <person name="Jeong J.-H."/>
            <person name="Kim D."/>
            <person name="Kim S."/>
            <person name="Ryu S."/>
            <person name="Song J.Y."/>
            <person name="Lee S.K."/>
        </authorList>
    </citation>
    <scope>NUCLEOTIDE SEQUENCE [LARGE SCALE GENOMIC DNA]</scope>
    <source>
        <tissue evidence="1">Muscle</tissue>
    </source>
</reference>
<protein>
    <submittedName>
        <fullName evidence="1">Uncharacterized protein</fullName>
    </submittedName>
</protein>
<keyword evidence="2" id="KW-1185">Reference proteome</keyword>
<comment type="caution">
    <text evidence="1">The sequence shown here is derived from an EMBL/GenBank/DDBJ whole genome shotgun (WGS) entry which is preliminary data.</text>
</comment>
<dbReference type="Proteomes" id="UP000314294">
    <property type="component" value="Unassembled WGS sequence"/>
</dbReference>
<dbReference type="AlphaFoldDB" id="A0A4Z2H3S5"/>
<accession>A0A4Z2H3S5</accession>
<organism evidence="1 2">
    <name type="scientific">Liparis tanakae</name>
    <name type="common">Tanaka's snailfish</name>
    <dbReference type="NCBI Taxonomy" id="230148"/>
    <lineage>
        <taxon>Eukaryota</taxon>
        <taxon>Metazoa</taxon>
        <taxon>Chordata</taxon>
        <taxon>Craniata</taxon>
        <taxon>Vertebrata</taxon>
        <taxon>Euteleostomi</taxon>
        <taxon>Actinopterygii</taxon>
        <taxon>Neopterygii</taxon>
        <taxon>Teleostei</taxon>
        <taxon>Neoteleostei</taxon>
        <taxon>Acanthomorphata</taxon>
        <taxon>Eupercaria</taxon>
        <taxon>Perciformes</taxon>
        <taxon>Cottioidei</taxon>
        <taxon>Cottales</taxon>
        <taxon>Liparidae</taxon>
        <taxon>Liparis</taxon>
    </lineage>
</organism>
<sequence>MLMTRGRGVGRGSPMFYFRCKKQGCSSREEVNALMSPMSAVSLSSGEEVGRKVSWHTSPNQQTSCSWENCFRASICSGDPTGYNPTDTVGFIQTRDATEGKESETGRTGVPHLLVEPLEDVLLRDHLEPVAVSVLAFLQLDERRHLSPEGLLAQTGQTLPEADQELLDLRLHKLGAAEVQGGGGVKPGTLDTWGLGGFGGLESGSARYSSVDSVPTTDTDPSVSFVRRKSKQGSSMCICGGGHNDHVHTHHHQLHQGVFSEVLQPRLQQNPDRHVNKRKTNITFSSNTGEEQENGRRFLWIIQRNRGCLNQRYWQADILAENDLPEQTEQ</sequence>
<gene>
    <name evidence="1" type="ORF">EYF80_030256</name>
</gene>